<accession>A0A8X7YVM5</accession>
<protein>
    <submittedName>
        <fullName evidence="1">Uncharacterized protein</fullName>
    </submittedName>
</protein>
<dbReference type="OrthoDB" id="10265785at2759"/>
<comment type="caution">
    <text evidence="1">The sequence shown here is derived from an EMBL/GenBank/DDBJ whole genome shotgun (WGS) entry which is preliminary data.</text>
</comment>
<reference evidence="1" key="1">
    <citation type="journal article" date="2020" name="bioRxiv">
        <title>Hybrid origin of Populus tomentosa Carr. identified through genome sequencing and phylogenomic analysis.</title>
        <authorList>
            <person name="An X."/>
            <person name="Gao K."/>
            <person name="Chen Z."/>
            <person name="Li J."/>
            <person name="Yang X."/>
            <person name="Yang X."/>
            <person name="Zhou J."/>
            <person name="Guo T."/>
            <person name="Zhao T."/>
            <person name="Huang S."/>
            <person name="Miao D."/>
            <person name="Khan W.U."/>
            <person name="Rao P."/>
            <person name="Ye M."/>
            <person name="Lei B."/>
            <person name="Liao W."/>
            <person name="Wang J."/>
            <person name="Ji L."/>
            <person name="Li Y."/>
            <person name="Guo B."/>
            <person name="Mustafa N.S."/>
            <person name="Li S."/>
            <person name="Yun Q."/>
            <person name="Keller S.R."/>
            <person name="Mao J."/>
            <person name="Zhang R."/>
            <person name="Strauss S.H."/>
        </authorList>
    </citation>
    <scope>NUCLEOTIDE SEQUENCE</scope>
    <source>
        <strain evidence="1">GM15</strain>
        <tissue evidence="1">Leaf</tissue>
    </source>
</reference>
<dbReference type="Proteomes" id="UP000886885">
    <property type="component" value="Chromosome 11A"/>
</dbReference>
<organism evidence="1 2">
    <name type="scientific">Populus tomentosa</name>
    <name type="common">Chinese white poplar</name>
    <dbReference type="NCBI Taxonomy" id="118781"/>
    <lineage>
        <taxon>Eukaryota</taxon>
        <taxon>Viridiplantae</taxon>
        <taxon>Streptophyta</taxon>
        <taxon>Embryophyta</taxon>
        <taxon>Tracheophyta</taxon>
        <taxon>Spermatophyta</taxon>
        <taxon>Magnoliopsida</taxon>
        <taxon>eudicotyledons</taxon>
        <taxon>Gunneridae</taxon>
        <taxon>Pentapetalae</taxon>
        <taxon>rosids</taxon>
        <taxon>fabids</taxon>
        <taxon>Malpighiales</taxon>
        <taxon>Salicaceae</taxon>
        <taxon>Saliceae</taxon>
        <taxon>Populus</taxon>
    </lineage>
</organism>
<proteinExistence type="predicted"/>
<dbReference type="AlphaFoldDB" id="A0A8X7YVM5"/>
<evidence type="ECO:0000313" key="1">
    <source>
        <dbReference type="EMBL" id="KAG6756522.1"/>
    </source>
</evidence>
<name>A0A8X7YVM5_POPTO</name>
<sequence>MYEEVFETFDSMGLQENLLMAIFVCGRELSSLQNEQPNIPNLLMSNNAVCGNMYRICYNNMPKQRIWVQWNTVFSPCACPLPGCNYAGSSKQLLLGLWKAF</sequence>
<keyword evidence="2" id="KW-1185">Reference proteome</keyword>
<evidence type="ECO:0000313" key="2">
    <source>
        <dbReference type="Proteomes" id="UP000886885"/>
    </source>
</evidence>
<gene>
    <name evidence="1" type="ORF">POTOM_039952</name>
</gene>
<dbReference type="EMBL" id="JAAWWB010000021">
    <property type="protein sequence ID" value="KAG6756522.1"/>
    <property type="molecule type" value="Genomic_DNA"/>
</dbReference>